<dbReference type="PROSITE" id="PS50850">
    <property type="entry name" value="MFS"/>
    <property type="match status" value="1"/>
</dbReference>
<evidence type="ECO:0000256" key="4">
    <source>
        <dbReference type="ARBA" id="ARBA00022989"/>
    </source>
</evidence>
<evidence type="ECO:0000256" key="6">
    <source>
        <dbReference type="SAM" id="MobiDB-lite"/>
    </source>
</evidence>
<dbReference type="GO" id="GO:0016020">
    <property type="term" value="C:membrane"/>
    <property type="evidence" value="ECO:0007669"/>
    <property type="project" value="UniProtKB-SubCell"/>
</dbReference>
<feature type="transmembrane region" description="Helical" evidence="7">
    <location>
        <begin position="187"/>
        <end position="209"/>
    </location>
</feature>
<evidence type="ECO:0000256" key="7">
    <source>
        <dbReference type="SAM" id="Phobius"/>
    </source>
</evidence>
<dbReference type="PANTHER" id="PTHR43791">
    <property type="entry name" value="PERMEASE-RELATED"/>
    <property type="match status" value="1"/>
</dbReference>
<keyword evidence="3 7" id="KW-0812">Transmembrane</keyword>
<evidence type="ECO:0000259" key="8">
    <source>
        <dbReference type="PROSITE" id="PS50850"/>
    </source>
</evidence>
<feature type="region of interest" description="Disordered" evidence="6">
    <location>
        <begin position="494"/>
        <end position="521"/>
    </location>
</feature>
<dbReference type="SUPFAM" id="SSF103473">
    <property type="entry name" value="MFS general substrate transporter"/>
    <property type="match status" value="1"/>
</dbReference>
<evidence type="ECO:0000313" key="10">
    <source>
        <dbReference type="Proteomes" id="UP001285441"/>
    </source>
</evidence>
<accession>A0AAE0TVM4</accession>
<comment type="caution">
    <text evidence="9">The sequence shown here is derived from an EMBL/GenBank/DDBJ whole genome shotgun (WGS) entry which is preliminary data.</text>
</comment>
<evidence type="ECO:0000256" key="2">
    <source>
        <dbReference type="ARBA" id="ARBA00022448"/>
    </source>
</evidence>
<feature type="transmembrane region" description="Helical" evidence="7">
    <location>
        <begin position="361"/>
        <end position="378"/>
    </location>
</feature>
<dbReference type="EMBL" id="JAULSW010000005">
    <property type="protein sequence ID" value="KAK3381098.1"/>
    <property type="molecule type" value="Genomic_DNA"/>
</dbReference>
<dbReference type="PANTHER" id="PTHR43791:SF21">
    <property type="entry name" value="MAJOR FACILITATOR SUPERFAMILY (MFS) PROFILE DOMAIN-CONTAINING PROTEIN"/>
    <property type="match status" value="1"/>
</dbReference>
<dbReference type="GO" id="GO:0022857">
    <property type="term" value="F:transmembrane transporter activity"/>
    <property type="evidence" value="ECO:0007669"/>
    <property type="project" value="InterPro"/>
</dbReference>
<protein>
    <submittedName>
        <fullName evidence="9">Major facilitator superfamily transporter</fullName>
    </submittedName>
</protein>
<sequence length="530" mass="58191">MFKGRASHVESRRRSLSQNSISSYSSDDPLLGDSPRTGLAEEADEGEAEARRINRRIDVALVPLLSLLYLLNGLDRSNIGNAQTQGFTDDIGVLPDDLNHAVSLFFVAFVLFQVPSSIVGRWIGPNNWIPIIMFLWGLVTFAHAFIRGRDQLIAMRVLIGVLEAGFYPTAVAYLASFYRPYDLATRLASFFGMYAIAGAFSGLLAYGIFQIDHPELKTWQLLFILEGTVTCILALAAWAWLPTGPDTAWFLSKQERSFLVDRVRRDSPESVEVRDRKECSLWQDITETVRDWKPWFMLMCNICASVPTTAFSVFLPLVVEGMGYSAIEANLMSVPPAICGAMGLYLFAWSSDRQAERGYHIMAAIVLALSGLVVVICSGSNDIKYVGLCVFLFGSYAPPSLTVAWLSDNTPRPGQRAVVLGVNGLGNLAGVIGSQVFRAEYAPGYRTPFLTTLAFAAAALVGYLSYRLTLQAVNKNETHRAAALMEAAAKASTTTNQRLSELGMETTNERQAERTGGAGRADHQWADYGL</sequence>
<dbReference type="InterPro" id="IPR020846">
    <property type="entry name" value="MFS_dom"/>
</dbReference>
<evidence type="ECO:0000256" key="3">
    <source>
        <dbReference type="ARBA" id="ARBA00022692"/>
    </source>
</evidence>
<organism evidence="9 10">
    <name type="scientific">Podospora didyma</name>
    <dbReference type="NCBI Taxonomy" id="330526"/>
    <lineage>
        <taxon>Eukaryota</taxon>
        <taxon>Fungi</taxon>
        <taxon>Dikarya</taxon>
        <taxon>Ascomycota</taxon>
        <taxon>Pezizomycotina</taxon>
        <taxon>Sordariomycetes</taxon>
        <taxon>Sordariomycetidae</taxon>
        <taxon>Sordariales</taxon>
        <taxon>Podosporaceae</taxon>
        <taxon>Podospora</taxon>
    </lineage>
</organism>
<gene>
    <name evidence="9" type="ORF">B0H63DRAFT_415866</name>
</gene>
<keyword evidence="10" id="KW-1185">Reference proteome</keyword>
<dbReference type="InterPro" id="IPR011701">
    <property type="entry name" value="MFS"/>
</dbReference>
<feature type="transmembrane region" description="Helical" evidence="7">
    <location>
        <begin position="331"/>
        <end position="349"/>
    </location>
</feature>
<evidence type="ECO:0000256" key="5">
    <source>
        <dbReference type="ARBA" id="ARBA00023136"/>
    </source>
</evidence>
<proteinExistence type="predicted"/>
<feature type="compositionally biased region" description="Low complexity" evidence="6">
    <location>
        <begin position="16"/>
        <end position="26"/>
    </location>
</feature>
<keyword evidence="2" id="KW-0813">Transport</keyword>
<feature type="transmembrane region" description="Helical" evidence="7">
    <location>
        <begin position="128"/>
        <end position="146"/>
    </location>
</feature>
<keyword evidence="4 7" id="KW-1133">Transmembrane helix</keyword>
<feature type="region of interest" description="Disordered" evidence="6">
    <location>
        <begin position="1"/>
        <end position="45"/>
    </location>
</feature>
<feature type="transmembrane region" description="Helical" evidence="7">
    <location>
        <begin position="221"/>
        <end position="241"/>
    </location>
</feature>
<name>A0AAE0TVM4_9PEZI</name>
<reference evidence="9" key="1">
    <citation type="journal article" date="2023" name="Mol. Phylogenet. Evol.">
        <title>Genome-scale phylogeny and comparative genomics of the fungal order Sordariales.</title>
        <authorList>
            <person name="Hensen N."/>
            <person name="Bonometti L."/>
            <person name="Westerberg I."/>
            <person name="Brannstrom I.O."/>
            <person name="Guillou S."/>
            <person name="Cros-Aarteil S."/>
            <person name="Calhoun S."/>
            <person name="Haridas S."/>
            <person name="Kuo A."/>
            <person name="Mondo S."/>
            <person name="Pangilinan J."/>
            <person name="Riley R."/>
            <person name="LaButti K."/>
            <person name="Andreopoulos B."/>
            <person name="Lipzen A."/>
            <person name="Chen C."/>
            <person name="Yan M."/>
            <person name="Daum C."/>
            <person name="Ng V."/>
            <person name="Clum A."/>
            <person name="Steindorff A."/>
            <person name="Ohm R.A."/>
            <person name="Martin F."/>
            <person name="Silar P."/>
            <person name="Natvig D.O."/>
            <person name="Lalanne C."/>
            <person name="Gautier V."/>
            <person name="Ament-Velasquez S.L."/>
            <person name="Kruys A."/>
            <person name="Hutchinson M.I."/>
            <person name="Powell A.J."/>
            <person name="Barry K."/>
            <person name="Miller A.N."/>
            <person name="Grigoriev I.V."/>
            <person name="Debuchy R."/>
            <person name="Gladieux P."/>
            <person name="Hiltunen Thoren M."/>
            <person name="Johannesson H."/>
        </authorList>
    </citation>
    <scope>NUCLEOTIDE SEQUENCE</scope>
    <source>
        <strain evidence="9">CBS 232.78</strain>
    </source>
</reference>
<dbReference type="FunFam" id="1.20.1250.20:FF:000013">
    <property type="entry name" value="MFS general substrate transporter"/>
    <property type="match status" value="1"/>
</dbReference>
<evidence type="ECO:0000313" key="9">
    <source>
        <dbReference type="EMBL" id="KAK3381098.1"/>
    </source>
</evidence>
<dbReference type="FunFam" id="1.20.1250.20:FF:000018">
    <property type="entry name" value="MFS transporter permease"/>
    <property type="match status" value="1"/>
</dbReference>
<feature type="transmembrane region" description="Helical" evidence="7">
    <location>
        <begin position="153"/>
        <end position="175"/>
    </location>
</feature>
<feature type="transmembrane region" description="Helical" evidence="7">
    <location>
        <begin position="295"/>
        <end position="319"/>
    </location>
</feature>
<keyword evidence="5 7" id="KW-0472">Membrane</keyword>
<evidence type="ECO:0000256" key="1">
    <source>
        <dbReference type="ARBA" id="ARBA00004141"/>
    </source>
</evidence>
<dbReference type="Pfam" id="PF07690">
    <property type="entry name" value="MFS_1"/>
    <property type="match status" value="1"/>
</dbReference>
<dbReference type="Proteomes" id="UP001285441">
    <property type="component" value="Unassembled WGS sequence"/>
</dbReference>
<dbReference type="InterPro" id="IPR036259">
    <property type="entry name" value="MFS_trans_sf"/>
</dbReference>
<feature type="transmembrane region" description="Helical" evidence="7">
    <location>
        <begin position="449"/>
        <end position="466"/>
    </location>
</feature>
<feature type="domain" description="Major facilitator superfamily (MFS) profile" evidence="8">
    <location>
        <begin position="61"/>
        <end position="474"/>
    </location>
</feature>
<feature type="transmembrane region" description="Helical" evidence="7">
    <location>
        <begin position="101"/>
        <end position="122"/>
    </location>
</feature>
<comment type="subcellular location">
    <subcellularLocation>
        <location evidence="1">Membrane</location>
        <topology evidence="1">Multi-pass membrane protein</topology>
    </subcellularLocation>
</comment>
<feature type="transmembrane region" description="Helical" evidence="7">
    <location>
        <begin position="385"/>
        <end position="406"/>
    </location>
</feature>
<dbReference type="Gene3D" id="1.20.1250.20">
    <property type="entry name" value="MFS general substrate transporter like domains"/>
    <property type="match status" value="2"/>
</dbReference>
<reference evidence="9" key="2">
    <citation type="submission" date="2023-06" db="EMBL/GenBank/DDBJ databases">
        <authorList>
            <consortium name="Lawrence Berkeley National Laboratory"/>
            <person name="Haridas S."/>
            <person name="Hensen N."/>
            <person name="Bonometti L."/>
            <person name="Westerberg I."/>
            <person name="Brannstrom I.O."/>
            <person name="Guillou S."/>
            <person name="Cros-Aarteil S."/>
            <person name="Calhoun S."/>
            <person name="Kuo A."/>
            <person name="Mondo S."/>
            <person name="Pangilinan J."/>
            <person name="Riley R."/>
            <person name="LaButti K."/>
            <person name="Andreopoulos B."/>
            <person name="Lipzen A."/>
            <person name="Chen C."/>
            <person name="Yanf M."/>
            <person name="Daum C."/>
            <person name="Ng V."/>
            <person name="Clum A."/>
            <person name="Steindorff A."/>
            <person name="Ohm R."/>
            <person name="Martin F."/>
            <person name="Silar P."/>
            <person name="Natvig D."/>
            <person name="Lalanne C."/>
            <person name="Gautier V."/>
            <person name="Ament-velasquez S.L."/>
            <person name="Kruys A."/>
            <person name="Hutchinson M.I."/>
            <person name="Powell A.J."/>
            <person name="Barry K."/>
            <person name="Miller A.N."/>
            <person name="Grigoriev I.V."/>
            <person name="Debuchy R."/>
            <person name="Gladieux P."/>
            <person name="Thoren M.H."/>
            <person name="Johannesson H."/>
        </authorList>
    </citation>
    <scope>NUCLEOTIDE SEQUENCE</scope>
    <source>
        <strain evidence="9">CBS 232.78</strain>
    </source>
</reference>
<dbReference type="AlphaFoldDB" id="A0AAE0TVM4"/>